<evidence type="ECO:0000256" key="3">
    <source>
        <dbReference type="ARBA" id="ARBA00022448"/>
    </source>
</evidence>
<dbReference type="OrthoDB" id="8481147at2"/>
<dbReference type="InterPro" id="IPR017871">
    <property type="entry name" value="ABC_transporter-like_CS"/>
</dbReference>
<dbReference type="InterPro" id="IPR050388">
    <property type="entry name" value="ABC_Ni/Peptide_Import"/>
</dbReference>
<evidence type="ECO:0000256" key="2">
    <source>
        <dbReference type="ARBA" id="ARBA00005417"/>
    </source>
</evidence>
<dbReference type="PANTHER" id="PTHR43297:SF2">
    <property type="entry name" value="DIPEPTIDE TRANSPORT ATP-BINDING PROTEIN DPPD"/>
    <property type="match status" value="1"/>
</dbReference>
<keyword evidence="10" id="KW-1185">Reference proteome</keyword>
<evidence type="ECO:0000259" key="8">
    <source>
        <dbReference type="PROSITE" id="PS50893"/>
    </source>
</evidence>
<comment type="similarity">
    <text evidence="2">Belongs to the ABC transporter superfamily.</text>
</comment>
<dbReference type="PROSITE" id="PS00211">
    <property type="entry name" value="ABC_TRANSPORTER_1"/>
    <property type="match status" value="1"/>
</dbReference>
<dbReference type="Proteomes" id="UP000277671">
    <property type="component" value="Unassembled WGS sequence"/>
</dbReference>
<dbReference type="PANTHER" id="PTHR43297">
    <property type="entry name" value="OLIGOPEPTIDE TRANSPORT ATP-BINDING PROTEIN APPD"/>
    <property type="match status" value="1"/>
</dbReference>
<dbReference type="CDD" id="cd03257">
    <property type="entry name" value="ABC_NikE_OppD_transporters"/>
    <property type="match status" value="1"/>
</dbReference>
<dbReference type="RefSeq" id="WP_121159771.1">
    <property type="nucleotide sequence ID" value="NZ_RBKT01000001.1"/>
</dbReference>
<dbReference type="EMBL" id="RBKT01000001">
    <property type="protein sequence ID" value="RKR91648.1"/>
    <property type="molecule type" value="Genomic_DNA"/>
</dbReference>
<evidence type="ECO:0000256" key="4">
    <source>
        <dbReference type="ARBA" id="ARBA00022475"/>
    </source>
</evidence>
<dbReference type="InterPro" id="IPR027417">
    <property type="entry name" value="P-loop_NTPase"/>
</dbReference>
<dbReference type="AlphaFoldDB" id="A0A495JSZ2"/>
<comment type="subcellular location">
    <subcellularLocation>
        <location evidence="1">Cell membrane</location>
        <topology evidence="1">Peripheral membrane protein</topology>
    </subcellularLocation>
</comment>
<dbReference type="PROSITE" id="PS50893">
    <property type="entry name" value="ABC_TRANSPORTER_2"/>
    <property type="match status" value="1"/>
</dbReference>
<evidence type="ECO:0000256" key="1">
    <source>
        <dbReference type="ARBA" id="ARBA00004202"/>
    </source>
</evidence>
<proteinExistence type="inferred from homology"/>
<keyword evidence="3" id="KW-0813">Transport</keyword>
<dbReference type="Gene3D" id="3.40.50.300">
    <property type="entry name" value="P-loop containing nucleotide triphosphate hydrolases"/>
    <property type="match status" value="1"/>
</dbReference>
<dbReference type="SUPFAM" id="SSF52540">
    <property type="entry name" value="P-loop containing nucleoside triphosphate hydrolases"/>
    <property type="match status" value="1"/>
</dbReference>
<evidence type="ECO:0000256" key="6">
    <source>
        <dbReference type="ARBA" id="ARBA00022840"/>
    </source>
</evidence>
<dbReference type="GO" id="GO:0005886">
    <property type="term" value="C:plasma membrane"/>
    <property type="evidence" value="ECO:0007669"/>
    <property type="project" value="UniProtKB-SubCell"/>
</dbReference>
<keyword evidence="4" id="KW-1003">Cell membrane</keyword>
<evidence type="ECO:0000313" key="10">
    <source>
        <dbReference type="Proteomes" id="UP000277671"/>
    </source>
</evidence>
<sequence>MSILTAEQLTITLDDRPLVQNMSLELDARDRVGLIGESGSGKSLTALALLGLLPEGMRVSGRITVDGRDLVGAPDRDWRRVRGNTVSMVFQEPLTALDPLMPIGRQIAGPLRLHQGLNRADAQTRAVEWVRRVGLPEADRLVRALPHEISGGQRQRVALAMALACRPRVLIADEPTTALDVTVQAQILALLDELIEETSVALLFISHDLPVVAKLAQRLIVMRDGRVEESGATDDVLRRPRSAYARHLVASAAQVTRLAVGTVQE</sequence>
<dbReference type="SMART" id="SM00382">
    <property type="entry name" value="AAA"/>
    <property type="match status" value="1"/>
</dbReference>
<evidence type="ECO:0000256" key="5">
    <source>
        <dbReference type="ARBA" id="ARBA00022741"/>
    </source>
</evidence>
<name>A0A495JSZ2_9ACTN</name>
<organism evidence="9 10">
    <name type="scientific">Micromonospora pisi</name>
    <dbReference type="NCBI Taxonomy" id="589240"/>
    <lineage>
        <taxon>Bacteria</taxon>
        <taxon>Bacillati</taxon>
        <taxon>Actinomycetota</taxon>
        <taxon>Actinomycetes</taxon>
        <taxon>Micromonosporales</taxon>
        <taxon>Micromonosporaceae</taxon>
        <taxon>Micromonospora</taxon>
    </lineage>
</organism>
<evidence type="ECO:0000313" key="9">
    <source>
        <dbReference type="EMBL" id="RKR91648.1"/>
    </source>
</evidence>
<protein>
    <submittedName>
        <fullName evidence="9">Peptide/nickel transport system ATP-binding protein</fullName>
    </submittedName>
</protein>
<feature type="domain" description="ABC transporter" evidence="8">
    <location>
        <begin position="4"/>
        <end position="249"/>
    </location>
</feature>
<gene>
    <name evidence="9" type="ORF">BDK92_6050</name>
</gene>
<dbReference type="Pfam" id="PF00005">
    <property type="entry name" value="ABC_tran"/>
    <property type="match status" value="1"/>
</dbReference>
<reference evidence="9 10" key="1">
    <citation type="submission" date="2018-10" db="EMBL/GenBank/DDBJ databases">
        <title>Sequencing the genomes of 1000 actinobacteria strains.</title>
        <authorList>
            <person name="Klenk H.-P."/>
        </authorList>
    </citation>
    <scope>NUCLEOTIDE SEQUENCE [LARGE SCALE GENOMIC DNA]</scope>
    <source>
        <strain evidence="9 10">DSM 45175</strain>
    </source>
</reference>
<keyword evidence="6 9" id="KW-0067">ATP-binding</keyword>
<accession>A0A495JSZ2</accession>
<dbReference type="InterPro" id="IPR003593">
    <property type="entry name" value="AAA+_ATPase"/>
</dbReference>
<comment type="caution">
    <text evidence="9">The sequence shown here is derived from an EMBL/GenBank/DDBJ whole genome shotgun (WGS) entry which is preliminary data.</text>
</comment>
<keyword evidence="5" id="KW-0547">Nucleotide-binding</keyword>
<dbReference type="InterPro" id="IPR003439">
    <property type="entry name" value="ABC_transporter-like_ATP-bd"/>
</dbReference>
<dbReference type="GO" id="GO:0016887">
    <property type="term" value="F:ATP hydrolysis activity"/>
    <property type="evidence" value="ECO:0007669"/>
    <property type="project" value="InterPro"/>
</dbReference>
<dbReference type="GO" id="GO:0005524">
    <property type="term" value="F:ATP binding"/>
    <property type="evidence" value="ECO:0007669"/>
    <property type="project" value="UniProtKB-KW"/>
</dbReference>
<evidence type="ECO:0000256" key="7">
    <source>
        <dbReference type="ARBA" id="ARBA00023136"/>
    </source>
</evidence>
<keyword evidence="7" id="KW-0472">Membrane</keyword>